<feature type="region of interest" description="Disordered" evidence="2">
    <location>
        <begin position="1435"/>
        <end position="1476"/>
    </location>
</feature>
<dbReference type="PANTHER" id="PTHR10775">
    <property type="entry name" value="OS08G0208400 PROTEIN"/>
    <property type="match status" value="1"/>
</dbReference>
<evidence type="ECO:0000256" key="1">
    <source>
        <dbReference type="SAM" id="Coils"/>
    </source>
</evidence>
<protein>
    <recommendedName>
        <fullName evidence="8">Transposon protein, putative, CACTA, En/Spm sub-class</fullName>
    </recommendedName>
</protein>
<feature type="region of interest" description="Disordered" evidence="2">
    <location>
        <begin position="829"/>
        <end position="858"/>
    </location>
</feature>
<dbReference type="InterPro" id="IPR025452">
    <property type="entry name" value="DUF4218"/>
</dbReference>
<evidence type="ECO:0008006" key="8">
    <source>
        <dbReference type="Google" id="ProtNLM"/>
    </source>
</evidence>
<dbReference type="EMBL" id="JAHUZN010000005">
    <property type="protein sequence ID" value="KAG8492923.1"/>
    <property type="molecule type" value="Genomic_DNA"/>
</dbReference>
<name>A0A8J6D6F6_9ROSI</name>
<feature type="compositionally biased region" description="Acidic residues" evidence="2">
    <location>
        <begin position="845"/>
        <end position="858"/>
    </location>
</feature>
<feature type="compositionally biased region" description="Polar residues" evidence="2">
    <location>
        <begin position="1447"/>
        <end position="1459"/>
    </location>
</feature>
<dbReference type="Pfam" id="PF13963">
    <property type="entry name" value="Transpos_assoc"/>
    <property type="match status" value="1"/>
</dbReference>
<keyword evidence="7" id="KW-1185">Reference proteome</keyword>
<reference evidence="6 7" key="1">
    <citation type="journal article" date="2021" name="bioRxiv">
        <title>The Gossypium anomalum genome as a resource for cotton improvement and evolutionary analysis of hybrid incompatibility.</title>
        <authorList>
            <person name="Grover C.E."/>
            <person name="Yuan D."/>
            <person name="Arick M.A."/>
            <person name="Miller E.R."/>
            <person name="Hu G."/>
            <person name="Peterson D.G."/>
            <person name="Wendel J.F."/>
            <person name="Udall J.A."/>
        </authorList>
    </citation>
    <scope>NUCLEOTIDE SEQUENCE [LARGE SCALE GENOMIC DNA]</scope>
    <source>
        <strain evidence="6">JFW-Udall</strain>
        <tissue evidence="6">Leaf</tissue>
    </source>
</reference>
<sequence>MNSTNTRDTTTRSEVRAPTQTYAIQAREEAIAPDVVTSIFYLFNVTVYTLIDPGSTHSYICTALAIDKNLPGHDAVVNCRQKRIYLKCPTSEFISLESGKLNSVTRVVSTIFAQKIISRGCEAFLVYMLDTRNSGSKLDQTASIPIPSYIMAPTELKELKEQLQELLNRGFIRPSVSPWGAPVLFVENKDGTLRLCIDYRQLNKVTVKDCDVIKTAFRTQYGYYEFLVMPFGLTNASIAFMGLMNRVFQPQLDRITLSENPDPTSQSYGLAQIVEKLANRLTPEESLSTTTVRGWPSAEYFIKVLPDFAEVYSFIGMCSRYVHPLFAGESGVDQKCGNIYWHFREVVYEHLIVDGFIRGYKKWTFHGECTYSGTSSTINPTYPDTDYHQYVRQDDMEDMLRDAFNMRSHGEQSFPPDFIISEDCNITGNVFCETGTSAPNEEPNEEAAKFYNLLNEMNEELYEGSKYSKLSFCIRLFHLKCLGGWTGNSFTMLLEFLREMFPFAKIPQSCQDMKRLIKDLGLGYDKIHSCPNDCMLYWGDQKNQQSCHVCGKSRWMNSNTEDVNTDEGGAQLRKKPVKVLRYFPLIPRLQRLFMSSKTAESMRWHNDQRTDDGLLRHPADSLAWKSFDSKFPSFASDPRNVRLGLAADGFNPFKIMSTSYSTWPVVLVPYNLPPWICMKQSSFILSMIIPGEKGPGNDIDIYLQPLIEELKQLWSGVETYDVLRKENFNLRAALLWTINDFPAYANLSGWSTKGRYACPCCAAQTCSKWLYNGKKFSYMGHRRWLDENHKFRFQRTLFDGTEEYRGAPEQTVGSEILFMLKDIKFSYGKMNQPPITQKRRRSRDESDDESDEEDDPNEAELWKKRSIFFELPYWEHNILRHNLDVMHIEKNVCENIIGTILNVDGKSKDNLQSRLDLVDMRIRRDLHLQVLPNGKYRLPPSIFSMSKKEKEVFCMVLKDIKVPDAYASNISRCVSFKDRRLYSLKSHDYHILMQDLLPIALRCCMSKNVTSCIIELSNIMKAICGKVLNVEELEKVQDRAALTLCNLEKIFPPSFFTIMVHLVIHLPHEAILGGPVFYRWMYPIERFLSKLKSYCRNKRYPEGSIAEGYLVEECMTFCSRYLEDAETRLNRPSRNAGLNDHDLAETYLFQSYGEPIGKVEIVELDDISWIQAHRYVLFHHDSMEPLRNEYKQILRSRARSRRLQHREINKLFTESFHEWLSQTVWSGKDVNDEIKWLSQGPNRVIKRYSAFLINGYRFHTKYRERMRRTQNCGVVVNSSITSYASARDSNPVEGNVEYYGLLTDIIELDYYGKWKVILFRCDWADVNTARGIKKDQFGFTMVNFSRLIHTGEQLMDEPYVFSSQVKQVFYSKDPTDEGWYVVLRNTPRDLFDMGNGSRDDIVERSETLPFPEQNLDENIPSTRKMRRRRLRGLSIVQNTPNLEEGSSEQQTAVGSSNVPETLDEPEEFQTENGGTRRVRRRTLLSDLYDLDPANRVKVSRNTYGQPVGSEARLLAGYIGILARNANMLPINYESWHHMPDSNKNQALANIKDRFALEVSDDYIKKTLGKKWRDNKSTLKKQYFKKDISLEEKLRNVPPGMLRYQWEDAVRFWNSKKGEDRERVGISSRQKQKFTHTSGSRSFASVAEAEEVKSGQKVGRLQLFEITHRKKDGSPMTSEAGEIMEKLKDKKAEYEATASTDSSVNLENIDNRIITEVLGPERYGRVRFQGSGVTPTQYFGSGSQQYMPSRSQAKAEVQRLRDQMAQMQANTVEQIAEVQRKYEELQRQLRAEAAEREAAAAEREAAAAAREAEHRKKYDDLQLQLQQMMQMFQQSQKPPS</sequence>
<feature type="domain" description="Transposase-associated" evidence="5">
    <location>
        <begin position="334"/>
        <end position="368"/>
    </location>
</feature>
<feature type="coiled-coil region" evidence="1">
    <location>
        <begin position="1749"/>
        <end position="1830"/>
    </location>
</feature>
<evidence type="ECO:0000259" key="3">
    <source>
        <dbReference type="Pfam" id="PF13952"/>
    </source>
</evidence>
<feature type="domain" description="DUF4216" evidence="3">
    <location>
        <begin position="1306"/>
        <end position="1382"/>
    </location>
</feature>
<dbReference type="OrthoDB" id="1932595at2759"/>
<dbReference type="InterPro" id="IPR029480">
    <property type="entry name" value="Transpos_assoc"/>
</dbReference>
<dbReference type="Pfam" id="PF08284">
    <property type="entry name" value="RVP_2"/>
    <property type="match status" value="1"/>
</dbReference>
<evidence type="ECO:0000313" key="6">
    <source>
        <dbReference type="EMBL" id="KAG8492923.1"/>
    </source>
</evidence>
<feature type="region of interest" description="Disordered" evidence="2">
    <location>
        <begin position="1620"/>
        <end position="1639"/>
    </location>
</feature>
<dbReference type="Pfam" id="PF03004">
    <property type="entry name" value="Transposase_24"/>
    <property type="match status" value="1"/>
</dbReference>
<dbReference type="Pfam" id="PF02992">
    <property type="entry name" value="Transposase_21"/>
    <property type="match status" value="1"/>
</dbReference>
<dbReference type="CDD" id="cd01647">
    <property type="entry name" value="RT_LTR"/>
    <property type="match status" value="1"/>
</dbReference>
<dbReference type="InterPro" id="IPR004252">
    <property type="entry name" value="Probable_transposase_24"/>
</dbReference>
<organism evidence="6 7">
    <name type="scientific">Gossypium anomalum</name>
    <dbReference type="NCBI Taxonomy" id="47600"/>
    <lineage>
        <taxon>Eukaryota</taxon>
        <taxon>Viridiplantae</taxon>
        <taxon>Streptophyta</taxon>
        <taxon>Embryophyta</taxon>
        <taxon>Tracheophyta</taxon>
        <taxon>Spermatophyta</taxon>
        <taxon>Magnoliopsida</taxon>
        <taxon>eudicotyledons</taxon>
        <taxon>Gunneridae</taxon>
        <taxon>Pentapetalae</taxon>
        <taxon>rosids</taxon>
        <taxon>malvids</taxon>
        <taxon>Malvales</taxon>
        <taxon>Malvaceae</taxon>
        <taxon>Malvoideae</taxon>
        <taxon>Gossypium</taxon>
    </lineage>
</organism>
<accession>A0A8J6D6F6</accession>
<dbReference type="Pfam" id="PF13960">
    <property type="entry name" value="DUF4218"/>
    <property type="match status" value="1"/>
</dbReference>
<dbReference type="Pfam" id="PF13952">
    <property type="entry name" value="DUF4216"/>
    <property type="match status" value="1"/>
</dbReference>
<feature type="domain" description="DUF4218" evidence="4">
    <location>
        <begin position="1023"/>
        <end position="1135"/>
    </location>
</feature>
<proteinExistence type="predicted"/>
<dbReference type="InterPro" id="IPR004242">
    <property type="entry name" value="Transposase_21"/>
</dbReference>
<dbReference type="InterPro" id="IPR025312">
    <property type="entry name" value="DUF4216"/>
</dbReference>
<evidence type="ECO:0000256" key="2">
    <source>
        <dbReference type="SAM" id="MobiDB-lite"/>
    </source>
</evidence>
<dbReference type="Gene3D" id="3.10.10.10">
    <property type="entry name" value="HIV Type 1 Reverse Transcriptase, subunit A, domain 1"/>
    <property type="match status" value="1"/>
</dbReference>
<dbReference type="Proteomes" id="UP000701853">
    <property type="component" value="Chromosome 5"/>
</dbReference>
<gene>
    <name evidence="6" type="ORF">CXB51_012627</name>
</gene>
<keyword evidence="1" id="KW-0175">Coiled coil</keyword>
<dbReference type="InterPro" id="IPR043502">
    <property type="entry name" value="DNA/RNA_pol_sf"/>
</dbReference>
<comment type="caution">
    <text evidence="6">The sequence shown here is derived from an EMBL/GenBank/DDBJ whole genome shotgun (WGS) entry which is preliminary data.</text>
</comment>
<evidence type="ECO:0000259" key="5">
    <source>
        <dbReference type="Pfam" id="PF13963"/>
    </source>
</evidence>
<dbReference type="SUPFAM" id="SSF56672">
    <property type="entry name" value="DNA/RNA polymerases"/>
    <property type="match status" value="1"/>
</dbReference>
<evidence type="ECO:0000313" key="7">
    <source>
        <dbReference type="Proteomes" id="UP000701853"/>
    </source>
</evidence>
<dbReference type="PANTHER" id="PTHR10775:SF173">
    <property type="match status" value="1"/>
</dbReference>
<evidence type="ECO:0000259" key="4">
    <source>
        <dbReference type="Pfam" id="PF13960"/>
    </source>
</evidence>